<dbReference type="EMBL" id="LWDV01000010">
    <property type="protein sequence ID" value="OCL25715.1"/>
    <property type="molecule type" value="Genomic_DNA"/>
</dbReference>
<dbReference type="SUPFAM" id="SSF55729">
    <property type="entry name" value="Acyl-CoA N-acyltransferases (Nat)"/>
    <property type="match status" value="1"/>
</dbReference>
<protein>
    <recommendedName>
        <fullName evidence="1">N-acetyltransferase domain-containing protein</fullName>
    </recommendedName>
</protein>
<dbReference type="Proteomes" id="UP000093514">
    <property type="component" value="Unassembled WGS sequence"/>
</dbReference>
<dbReference type="InterPro" id="IPR016181">
    <property type="entry name" value="Acyl_CoA_acyltransferase"/>
</dbReference>
<dbReference type="Gene3D" id="3.40.630.30">
    <property type="match status" value="1"/>
</dbReference>
<feature type="domain" description="N-acetyltransferase" evidence="1">
    <location>
        <begin position="7"/>
        <end position="149"/>
    </location>
</feature>
<sequence>MKLELVYDYKNNDLLRKSFNELCMQVFGISFERWYQKGLWKDNYICYSYKDGDQIIANVSVTKMKLKTAKGVRKLLQIGTVMTAENYREQGLARKLMDYVTKKYEDEYEAFYLFANQSVVDFYPKFGYKEVDRLQFFTKEKVESDLTYNFRKLDMNDNDDLRILAKIAENRIATSNKFFFEANEEILYWYCLEIFKDNIYYNKDEELIVLYALAGDVLNIYDVISTKAINYKKILASIQEDAVKETVFHFNLEVEDLSIQSRGFDALKEDDHMFIKGKLNMEGLTYPITSHT</sequence>
<evidence type="ECO:0000313" key="3">
    <source>
        <dbReference type="Proteomes" id="UP000093514"/>
    </source>
</evidence>
<dbReference type="CDD" id="cd04301">
    <property type="entry name" value="NAT_SF"/>
    <property type="match status" value="1"/>
</dbReference>
<dbReference type="RefSeq" id="WP_068719625.1">
    <property type="nucleotide sequence ID" value="NZ_LWDV01000010.1"/>
</dbReference>
<dbReference type="AlphaFoldDB" id="A0A1C0A6F0"/>
<gene>
    <name evidence="2" type="ORF">U472_15420</name>
</gene>
<comment type="caution">
    <text evidence="2">The sequence shown here is derived from an EMBL/GenBank/DDBJ whole genome shotgun (WGS) entry which is preliminary data.</text>
</comment>
<dbReference type="Pfam" id="PF13527">
    <property type="entry name" value="Acetyltransf_9"/>
    <property type="match status" value="1"/>
</dbReference>
<evidence type="ECO:0000259" key="1">
    <source>
        <dbReference type="PROSITE" id="PS51186"/>
    </source>
</evidence>
<reference evidence="3" key="1">
    <citation type="submission" date="2016-07" db="EMBL/GenBank/DDBJ databases">
        <authorList>
            <person name="Florea S."/>
            <person name="Webb J.S."/>
            <person name="Jaromczyk J."/>
            <person name="Schardl C.L."/>
        </authorList>
    </citation>
    <scope>NUCLEOTIDE SEQUENCE [LARGE SCALE GENOMIC DNA]</scope>
    <source>
        <strain evidence="3">Z6</strain>
    </source>
</reference>
<dbReference type="InterPro" id="IPR000182">
    <property type="entry name" value="GNAT_dom"/>
</dbReference>
<name>A0A1C0A6F0_9FIRM</name>
<reference evidence="2 3" key="2">
    <citation type="submission" date="2016-08" db="EMBL/GenBank/DDBJ databases">
        <title>Orenia metallireducens sp. nov. strain Z6, a Novel Metal-reducing Firmicute from the Deep Subsurface.</title>
        <authorList>
            <person name="Maxim B.I."/>
            <person name="Kenneth K."/>
            <person name="Flynn T.M."/>
            <person name="Oloughlin E.J."/>
            <person name="Locke R.A."/>
            <person name="Weber J.R."/>
            <person name="Egan S.M."/>
            <person name="Mackie R.I."/>
            <person name="Cann I.K."/>
        </authorList>
    </citation>
    <scope>NUCLEOTIDE SEQUENCE [LARGE SCALE GENOMIC DNA]</scope>
    <source>
        <strain evidence="2 3">Z6</strain>
    </source>
</reference>
<keyword evidence="3" id="KW-1185">Reference proteome</keyword>
<dbReference type="PROSITE" id="PS51186">
    <property type="entry name" value="GNAT"/>
    <property type="match status" value="1"/>
</dbReference>
<proteinExistence type="predicted"/>
<organism evidence="2 3">
    <name type="scientific">Orenia metallireducens</name>
    <dbReference type="NCBI Taxonomy" id="1413210"/>
    <lineage>
        <taxon>Bacteria</taxon>
        <taxon>Bacillati</taxon>
        <taxon>Bacillota</taxon>
        <taxon>Clostridia</taxon>
        <taxon>Halanaerobiales</taxon>
        <taxon>Halobacteroidaceae</taxon>
        <taxon>Orenia</taxon>
    </lineage>
</organism>
<evidence type="ECO:0000313" key="2">
    <source>
        <dbReference type="EMBL" id="OCL25715.1"/>
    </source>
</evidence>
<dbReference type="GO" id="GO:0016747">
    <property type="term" value="F:acyltransferase activity, transferring groups other than amino-acyl groups"/>
    <property type="evidence" value="ECO:0007669"/>
    <property type="project" value="InterPro"/>
</dbReference>
<accession>A0A1C0A6F0</accession>